<keyword evidence="2" id="KW-1133">Transmembrane helix</keyword>
<evidence type="ECO:0000313" key="4">
    <source>
        <dbReference type="EMBL" id="KAJ5533155.1"/>
    </source>
</evidence>
<keyword evidence="5" id="KW-1185">Reference proteome</keyword>
<evidence type="ECO:0000256" key="3">
    <source>
        <dbReference type="SAM" id="SignalP"/>
    </source>
</evidence>
<dbReference type="SUPFAM" id="SSF50998">
    <property type="entry name" value="Quinoprotein alcohol dehydrogenase-like"/>
    <property type="match status" value="1"/>
</dbReference>
<evidence type="ECO:0000256" key="2">
    <source>
        <dbReference type="SAM" id="Phobius"/>
    </source>
</evidence>
<dbReference type="PANTHER" id="PTHR35340">
    <property type="entry name" value="PQQ ENZYME REPEAT PROTEIN-RELATED"/>
    <property type="match status" value="1"/>
</dbReference>
<dbReference type="PANTHER" id="PTHR35340:SF5">
    <property type="entry name" value="ASST-DOMAIN-CONTAINING PROTEIN"/>
    <property type="match status" value="1"/>
</dbReference>
<sequence length="669" mass="74785">MVRFSSIAWALTVLVGANADFVSTDYEGYNEGDLGHRPHLEFHSSDEYAPVLQANVWNQSAISDTGSHIFIKHDGNTSSPLSSPFIIDANDLSAVYMNRSFENVFGTRIQENRGKKYLTFWEGQKGDGIGDGYGLAFDETYRLVYKVSAQNIQVHSDLHEFAFTGNGTALVTGVDKVTKRRDDFDPSWGTPSRFEVLDAIFQEIDLETNEVIFEWRALNHVNPMESYEPRGFLGWDAYHLNSIQKTEAGNYLISMRHTHSILLIDGKTGDIIWTLGGRQNNYTELPPDNETENAEPILSMAWQHHARYVPGTNEMEMTLFDNHVEVTTHGKCDTECSRGLHIAINDTASPPTVKLLHEYRHPSQLQAQSQGSVQVLSHAPGDKDIGNVFIGWGRCPTFTEHSATGETVMDVQFSPWHSKDIPDALDNYRAYKMDWVATPYWDPSIAPRMSPKGELIVYVSWNGATEVAEWVVRGVETGRSLSSKGDVVTRSVRTGFETKLMVIEEKKSWRYIWAEALDADGNILRSSQIVDLEGAALPIAVDAFDEFNSTFAGFLAAEKALKLKMKHHGGLSKTAIALLATGLSVAGVSIIAATGFWWYRSRDYNRLEAEDFALESDKFALDSDDGYSDAGIDPFDQIDEEQARQAVDYRPSRDEESQALVSNSEDRGQ</sequence>
<organism evidence="4 5">
    <name type="scientific">Penicillium frequentans</name>
    <dbReference type="NCBI Taxonomy" id="3151616"/>
    <lineage>
        <taxon>Eukaryota</taxon>
        <taxon>Fungi</taxon>
        <taxon>Dikarya</taxon>
        <taxon>Ascomycota</taxon>
        <taxon>Pezizomycotina</taxon>
        <taxon>Eurotiomycetes</taxon>
        <taxon>Eurotiomycetidae</taxon>
        <taxon>Eurotiales</taxon>
        <taxon>Aspergillaceae</taxon>
        <taxon>Penicillium</taxon>
    </lineage>
</organism>
<comment type="caution">
    <text evidence="4">The sequence shown here is derived from an EMBL/GenBank/DDBJ whole genome shotgun (WGS) entry which is preliminary data.</text>
</comment>
<evidence type="ECO:0000256" key="1">
    <source>
        <dbReference type="SAM" id="MobiDB-lite"/>
    </source>
</evidence>
<reference evidence="4 5" key="1">
    <citation type="journal article" date="2023" name="IMA Fungus">
        <title>Comparative genomic study of the Penicillium genus elucidates a diverse pangenome and 15 lateral gene transfer events.</title>
        <authorList>
            <person name="Petersen C."/>
            <person name="Sorensen T."/>
            <person name="Nielsen M.R."/>
            <person name="Sondergaard T.E."/>
            <person name="Sorensen J.L."/>
            <person name="Fitzpatrick D.A."/>
            <person name="Frisvad J.C."/>
            <person name="Nielsen K.L."/>
        </authorList>
    </citation>
    <scope>NUCLEOTIDE SEQUENCE [LARGE SCALE GENOMIC DNA]</scope>
    <source>
        <strain evidence="4 5">IBT 35679</strain>
    </source>
</reference>
<feature type="transmembrane region" description="Helical" evidence="2">
    <location>
        <begin position="575"/>
        <end position="599"/>
    </location>
</feature>
<proteinExistence type="predicted"/>
<name>A0AAD6CQI2_9EURO</name>
<keyword evidence="2" id="KW-0812">Transmembrane</keyword>
<dbReference type="Pfam" id="PF14269">
    <property type="entry name" value="Arylsulfotran_2"/>
    <property type="match status" value="1"/>
</dbReference>
<evidence type="ECO:0000313" key="5">
    <source>
        <dbReference type="Proteomes" id="UP001220324"/>
    </source>
</evidence>
<feature type="region of interest" description="Disordered" evidence="1">
    <location>
        <begin position="645"/>
        <end position="669"/>
    </location>
</feature>
<dbReference type="AlphaFoldDB" id="A0AAD6CQI2"/>
<dbReference type="EMBL" id="JAQIZZ010000007">
    <property type="protein sequence ID" value="KAJ5533155.1"/>
    <property type="molecule type" value="Genomic_DNA"/>
</dbReference>
<feature type="signal peptide" evidence="3">
    <location>
        <begin position="1"/>
        <end position="19"/>
    </location>
</feature>
<dbReference type="InterPro" id="IPR053143">
    <property type="entry name" value="Arylsulfate_ST"/>
</dbReference>
<gene>
    <name evidence="4" type="ORF">N7494_009707</name>
</gene>
<keyword evidence="3" id="KW-0732">Signal</keyword>
<dbReference type="InterPro" id="IPR039535">
    <property type="entry name" value="ASST-like"/>
</dbReference>
<accession>A0AAD6CQI2</accession>
<feature type="chain" id="PRO_5041953064" evidence="3">
    <location>
        <begin position="20"/>
        <end position="669"/>
    </location>
</feature>
<dbReference type="Proteomes" id="UP001220324">
    <property type="component" value="Unassembled WGS sequence"/>
</dbReference>
<protein>
    <submittedName>
        <fullName evidence="4">Arylsulfotransferase</fullName>
    </submittedName>
</protein>
<dbReference type="InterPro" id="IPR011047">
    <property type="entry name" value="Quinoprotein_ADH-like_sf"/>
</dbReference>
<keyword evidence="2" id="KW-0472">Membrane</keyword>